<evidence type="ECO:0000256" key="2">
    <source>
        <dbReference type="SAM" id="Phobius"/>
    </source>
</evidence>
<proteinExistence type="predicted"/>
<keyword evidence="2" id="KW-0472">Membrane</keyword>
<keyword evidence="2" id="KW-1133">Transmembrane helix</keyword>
<dbReference type="Proteomes" id="UP001233271">
    <property type="component" value="Chromosome 7b"/>
</dbReference>
<feature type="compositionally biased region" description="Basic and acidic residues" evidence="1">
    <location>
        <begin position="10"/>
        <end position="21"/>
    </location>
</feature>
<evidence type="ECO:0000256" key="1">
    <source>
        <dbReference type="SAM" id="MobiDB-lite"/>
    </source>
</evidence>
<feature type="transmembrane region" description="Helical" evidence="2">
    <location>
        <begin position="73"/>
        <end position="94"/>
    </location>
</feature>
<dbReference type="RefSeq" id="XP_060460026.1">
    <property type="nucleotide sequence ID" value="XM_060603764.1"/>
</dbReference>
<keyword evidence="4" id="KW-1185">Reference proteome</keyword>
<dbReference type="GeneID" id="85498631"/>
<name>A0AA48L9P4_9TREE</name>
<organism evidence="3 4">
    <name type="scientific">Cutaneotrichosporon cavernicola</name>
    <dbReference type="NCBI Taxonomy" id="279322"/>
    <lineage>
        <taxon>Eukaryota</taxon>
        <taxon>Fungi</taxon>
        <taxon>Dikarya</taxon>
        <taxon>Basidiomycota</taxon>
        <taxon>Agaricomycotina</taxon>
        <taxon>Tremellomycetes</taxon>
        <taxon>Trichosporonales</taxon>
        <taxon>Trichosporonaceae</taxon>
        <taxon>Cutaneotrichosporon</taxon>
    </lineage>
</organism>
<gene>
    <name evidence="3" type="ORF">CcaverHIS019_0703420</name>
</gene>
<sequence>MPRTKKSHRRDPSPSHSHSSDSSHTASANDMALSGIATSAWFPFFILAFASLGSFFTVVAWTFPFVQAGDYRFVPLLLAGIGGMILSPMIGLLLSNMVLEATDCVGRWLLHPLPPTQEKEDAGVARGLVLVLVVLLGVVAYLVVVVRNLGAETATLRREIAYVALRDAQAHEKGWF</sequence>
<protein>
    <submittedName>
        <fullName evidence="3">Uncharacterized protein</fullName>
    </submittedName>
</protein>
<feature type="transmembrane region" description="Helical" evidence="2">
    <location>
        <begin position="40"/>
        <end position="61"/>
    </location>
</feature>
<feature type="region of interest" description="Disordered" evidence="1">
    <location>
        <begin position="1"/>
        <end position="26"/>
    </location>
</feature>
<dbReference type="AlphaFoldDB" id="A0AA48L9P4"/>
<dbReference type="KEGG" id="ccac:CcaHIS019_0703420"/>
<dbReference type="EMBL" id="AP028219">
    <property type="protein sequence ID" value="BEI94761.1"/>
    <property type="molecule type" value="Genomic_DNA"/>
</dbReference>
<feature type="transmembrane region" description="Helical" evidence="2">
    <location>
        <begin position="128"/>
        <end position="149"/>
    </location>
</feature>
<reference evidence="3" key="1">
    <citation type="journal article" date="2023" name="BMC Genomics">
        <title>Chromosome-level genome assemblies of Cutaneotrichosporon spp. (Trichosporonales, Basidiomycota) reveal imbalanced evolution between nucleotide sequences and chromosome synteny.</title>
        <authorList>
            <person name="Kobayashi Y."/>
            <person name="Kayamori A."/>
            <person name="Aoki K."/>
            <person name="Shiwa Y."/>
            <person name="Matsutani M."/>
            <person name="Fujita N."/>
            <person name="Sugita T."/>
            <person name="Iwasaki W."/>
            <person name="Tanaka N."/>
            <person name="Takashima M."/>
        </authorList>
    </citation>
    <scope>NUCLEOTIDE SEQUENCE</scope>
    <source>
        <strain evidence="3">HIS019</strain>
    </source>
</reference>
<keyword evidence="2" id="KW-0812">Transmembrane</keyword>
<accession>A0AA48L9P4</accession>
<evidence type="ECO:0000313" key="4">
    <source>
        <dbReference type="Proteomes" id="UP001233271"/>
    </source>
</evidence>
<evidence type="ECO:0000313" key="3">
    <source>
        <dbReference type="EMBL" id="BEI94761.1"/>
    </source>
</evidence>